<evidence type="ECO:0000313" key="2">
    <source>
        <dbReference type="Proteomes" id="UP001194468"/>
    </source>
</evidence>
<accession>A0AAD4BL87</accession>
<reference evidence="1" key="2">
    <citation type="journal article" date="2020" name="Nat. Commun.">
        <title>Large-scale genome sequencing of mycorrhizal fungi provides insights into the early evolution of symbiotic traits.</title>
        <authorList>
            <person name="Miyauchi S."/>
            <person name="Kiss E."/>
            <person name="Kuo A."/>
            <person name="Drula E."/>
            <person name="Kohler A."/>
            <person name="Sanchez-Garcia M."/>
            <person name="Morin E."/>
            <person name="Andreopoulos B."/>
            <person name="Barry K.W."/>
            <person name="Bonito G."/>
            <person name="Buee M."/>
            <person name="Carver A."/>
            <person name="Chen C."/>
            <person name="Cichocki N."/>
            <person name="Clum A."/>
            <person name="Culley D."/>
            <person name="Crous P.W."/>
            <person name="Fauchery L."/>
            <person name="Girlanda M."/>
            <person name="Hayes R.D."/>
            <person name="Keri Z."/>
            <person name="LaButti K."/>
            <person name="Lipzen A."/>
            <person name="Lombard V."/>
            <person name="Magnuson J."/>
            <person name="Maillard F."/>
            <person name="Murat C."/>
            <person name="Nolan M."/>
            <person name="Ohm R.A."/>
            <person name="Pangilinan J."/>
            <person name="Pereira M.F."/>
            <person name="Perotto S."/>
            <person name="Peter M."/>
            <person name="Pfister S."/>
            <person name="Riley R."/>
            <person name="Sitrit Y."/>
            <person name="Stielow J.B."/>
            <person name="Szollosi G."/>
            <person name="Zifcakova L."/>
            <person name="Stursova M."/>
            <person name="Spatafora J.W."/>
            <person name="Tedersoo L."/>
            <person name="Vaario L.M."/>
            <person name="Yamada A."/>
            <person name="Yan M."/>
            <person name="Wang P."/>
            <person name="Xu J."/>
            <person name="Bruns T."/>
            <person name="Baldrian P."/>
            <person name="Vilgalys R."/>
            <person name="Dunand C."/>
            <person name="Henrissat B."/>
            <person name="Grigoriev I.V."/>
            <person name="Hibbett D."/>
            <person name="Nagy L.G."/>
            <person name="Martin F.M."/>
        </authorList>
    </citation>
    <scope>NUCLEOTIDE SEQUENCE</scope>
    <source>
        <strain evidence="1">BED1</strain>
    </source>
</reference>
<gene>
    <name evidence="1" type="ORF">L210DRAFT_2738068</name>
</gene>
<comment type="caution">
    <text evidence="1">The sequence shown here is derived from an EMBL/GenBank/DDBJ whole genome shotgun (WGS) entry which is preliminary data.</text>
</comment>
<reference evidence="1" key="1">
    <citation type="submission" date="2019-10" db="EMBL/GenBank/DDBJ databases">
        <authorList>
            <consortium name="DOE Joint Genome Institute"/>
            <person name="Kuo A."/>
            <person name="Miyauchi S."/>
            <person name="Kiss E."/>
            <person name="Drula E."/>
            <person name="Kohler A."/>
            <person name="Sanchez-Garcia M."/>
            <person name="Andreopoulos B."/>
            <person name="Barry K.W."/>
            <person name="Bonito G."/>
            <person name="Buee M."/>
            <person name="Carver A."/>
            <person name="Chen C."/>
            <person name="Cichocki N."/>
            <person name="Clum A."/>
            <person name="Culley D."/>
            <person name="Crous P.W."/>
            <person name="Fauchery L."/>
            <person name="Girlanda M."/>
            <person name="Hayes R."/>
            <person name="Keri Z."/>
            <person name="LaButti K."/>
            <person name="Lipzen A."/>
            <person name="Lombard V."/>
            <person name="Magnuson J."/>
            <person name="Maillard F."/>
            <person name="Morin E."/>
            <person name="Murat C."/>
            <person name="Nolan M."/>
            <person name="Ohm R."/>
            <person name="Pangilinan J."/>
            <person name="Pereira M."/>
            <person name="Perotto S."/>
            <person name="Peter M."/>
            <person name="Riley R."/>
            <person name="Sitrit Y."/>
            <person name="Stielow B."/>
            <person name="Szollosi G."/>
            <person name="Zifcakova L."/>
            <person name="Stursova M."/>
            <person name="Spatafora J.W."/>
            <person name="Tedersoo L."/>
            <person name="Vaario L.-M."/>
            <person name="Yamada A."/>
            <person name="Yan M."/>
            <person name="Wang P."/>
            <person name="Xu J."/>
            <person name="Bruns T."/>
            <person name="Baldrian P."/>
            <person name="Vilgalys R."/>
            <person name="Henrissat B."/>
            <person name="Grigoriev I.V."/>
            <person name="Hibbett D."/>
            <person name="Nagy L.G."/>
            <person name="Martin F.M."/>
        </authorList>
    </citation>
    <scope>NUCLEOTIDE SEQUENCE</scope>
    <source>
        <strain evidence="1">BED1</strain>
    </source>
</reference>
<name>A0AAD4BL87_BOLED</name>
<dbReference type="EMBL" id="WHUW01000035">
    <property type="protein sequence ID" value="KAF8433290.1"/>
    <property type="molecule type" value="Genomic_DNA"/>
</dbReference>
<protein>
    <submittedName>
        <fullName evidence="1">Uncharacterized protein</fullName>
    </submittedName>
</protein>
<dbReference type="AlphaFoldDB" id="A0AAD4BL87"/>
<keyword evidence="2" id="KW-1185">Reference proteome</keyword>
<sequence>MFFFIRPPRTPIVHGLPPAPLFHRTSALPASRPRETGDIRIDKLKLTTGAPRHITPGTFFVVGGPNARFSFSCPCSLGHELSSSQKREPMTPKILF</sequence>
<proteinExistence type="predicted"/>
<evidence type="ECO:0000313" key="1">
    <source>
        <dbReference type="EMBL" id="KAF8433290.1"/>
    </source>
</evidence>
<dbReference type="Proteomes" id="UP001194468">
    <property type="component" value="Unassembled WGS sequence"/>
</dbReference>
<organism evidence="1 2">
    <name type="scientific">Boletus edulis BED1</name>
    <dbReference type="NCBI Taxonomy" id="1328754"/>
    <lineage>
        <taxon>Eukaryota</taxon>
        <taxon>Fungi</taxon>
        <taxon>Dikarya</taxon>
        <taxon>Basidiomycota</taxon>
        <taxon>Agaricomycotina</taxon>
        <taxon>Agaricomycetes</taxon>
        <taxon>Agaricomycetidae</taxon>
        <taxon>Boletales</taxon>
        <taxon>Boletineae</taxon>
        <taxon>Boletaceae</taxon>
        <taxon>Boletoideae</taxon>
        <taxon>Boletus</taxon>
    </lineage>
</organism>